<accession>Q6MJN7</accession>
<feature type="signal peptide" evidence="1">
    <location>
        <begin position="1"/>
        <end position="24"/>
    </location>
</feature>
<reference evidence="2 3" key="1">
    <citation type="journal article" date="2004" name="Science">
        <title>A predator unmasked: life cycle of Bdellovibrio bacteriovorus from a genomic perspective.</title>
        <authorList>
            <person name="Rendulic S."/>
            <person name="Jagtap P."/>
            <person name="Rosinus A."/>
            <person name="Eppinger M."/>
            <person name="Baar C."/>
            <person name="Lanz C."/>
            <person name="Keller H."/>
            <person name="Lambert C."/>
            <person name="Evans K.J."/>
            <person name="Goesmann A."/>
            <person name="Meyer F."/>
            <person name="Sockett R.E."/>
            <person name="Schuster S.C."/>
        </authorList>
    </citation>
    <scope>NUCLEOTIDE SEQUENCE [LARGE SCALE GENOMIC DNA]</scope>
    <source>
        <strain evidence="3">ATCC 15356 / DSM 50701 / NCIMB 9529 / HD100</strain>
    </source>
</reference>
<dbReference type="PROSITE" id="PS51257">
    <property type="entry name" value="PROKAR_LIPOPROTEIN"/>
    <property type="match status" value="1"/>
</dbReference>
<evidence type="ECO:0000256" key="1">
    <source>
        <dbReference type="SAM" id="SignalP"/>
    </source>
</evidence>
<dbReference type="EMBL" id="BX842653">
    <property type="protein sequence ID" value="CAE80523.1"/>
    <property type="molecule type" value="Genomic_DNA"/>
</dbReference>
<keyword evidence="3" id="KW-1185">Reference proteome</keyword>
<dbReference type="HOGENOM" id="CLU_2393864_0_0_7"/>
<name>Q6MJN7_BDEBA</name>
<dbReference type="STRING" id="264462.Bd2735"/>
<feature type="chain" id="PRO_5004276383" description="Lipoprotein" evidence="1">
    <location>
        <begin position="25"/>
        <end position="93"/>
    </location>
</feature>
<dbReference type="Proteomes" id="UP000008080">
    <property type="component" value="Chromosome"/>
</dbReference>
<gene>
    <name evidence="2" type="ordered locus">Bd2735</name>
</gene>
<dbReference type="KEGG" id="bba:Bd2735"/>
<organism evidence="2 3">
    <name type="scientific">Bdellovibrio bacteriovorus (strain ATCC 15356 / DSM 50701 / NCIMB 9529 / HD100)</name>
    <dbReference type="NCBI Taxonomy" id="264462"/>
    <lineage>
        <taxon>Bacteria</taxon>
        <taxon>Pseudomonadati</taxon>
        <taxon>Bdellovibrionota</taxon>
        <taxon>Bdellovibrionia</taxon>
        <taxon>Bdellovibrionales</taxon>
        <taxon>Pseudobdellovibrionaceae</taxon>
        <taxon>Bdellovibrio</taxon>
    </lineage>
</organism>
<keyword evidence="1" id="KW-0732">Signal</keyword>
<proteinExistence type="predicted"/>
<sequence>MRVIVKTCLTLILWSLLSACSMEASIVSLEDAPVPLRSVPGKMAITPSRQISAKDESGQYRVEGVVGEVTTTDKSYTEDGVYQAEINIRFQVM</sequence>
<dbReference type="AlphaFoldDB" id="Q6MJN7"/>
<protein>
    <recommendedName>
        <fullName evidence="4">Lipoprotein</fullName>
    </recommendedName>
</protein>
<evidence type="ECO:0000313" key="2">
    <source>
        <dbReference type="EMBL" id="CAE80523.1"/>
    </source>
</evidence>
<evidence type="ECO:0000313" key="3">
    <source>
        <dbReference type="Proteomes" id="UP000008080"/>
    </source>
</evidence>
<evidence type="ECO:0008006" key="4">
    <source>
        <dbReference type="Google" id="ProtNLM"/>
    </source>
</evidence>